<proteinExistence type="predicted"/>
<reference evidence="1" key="2">
    <citation type="journal article" date="2015" name="Fish Shellfish Immunol.">
        <title>Early steps in the European eel (Anguilla anguilla)-Vibrio vulnificus interaction in the gills: Role of the RtxA13 toxin.</title>
        <authorList>
            <person name="Callol A."/>
            <person name="Pajuelo D."/>
            <person name="Ebbesson L."/>
            <person name="Teles M."/>
            <person name="MacKenzie S."/>
            <person name="Amaro C."/>
        </authorList>
    </citation>
    <scope>NUCLEOTIDE SEQUENCE</scope>
</reference>
<name>A0A0E9VPI6_ANGAN</name>
<protein>
    <submittedName>
        <fullName evidence="1">Uncharacterized protein</fullName>
    </submittedName>
</protein>
<organism evidence="1">
    <name type="scientific">Anguilla anguilla</name>
    <name type="common">European freshwater eel</name>
    <name type="synonym">Muraena anguilla</name>
    <dbReference type="NCBI Taxonomy" id="7936"/>
    <lineage>
        <taxon>Eukaryota</taxon>
        <taxon>Metazoa</taxon>
        <taxon>Chordata</taxon>
        <taxon>Craniata</taxon>
        <taxon>Vertebrata</taxon>
        <taxon>Euteleostomi</taxon>
        <taxon>Actinopterygii</taxon>
        <taxon>Neopterygii</taxon>
        <taxon>Teleostei</taxon>
        <taxon>Anguilliformes</taxon>
        <taxon>Anguillidae</taxon>
        <taxon>Anguilla</taxon>
    </lineage>
</organism>
<sequence>MTVLAFVHNAC</sequence>
<reference evidence="1" key="1">
    <citation type="submission" date="2014-11" db="EMBL/GenBank/DDBJ databases">
        <authorList>
            <person name="Amaro Gonzalez C."/>
        </authorList>
    </citation>
    <scope>NUCLEOTIDE SEQUENCE</scope>
</reference>
<accession>A0A0E9VPI6</accession>
<evidence type="ECO:0000313" key="1">
    <source>
        <dbReference type="EMBL" id="JAH80054.1"/>
    </source>
</evidence>
<dbReference type="EMBL" id="GBXM01028523">
    <property type="protein sequence ID" value="JAH80054.1"/>
    <property type="molecule type" value="Transcribed_RNA"/>
</dbReference>